<evidence type="ECO:0000313" key="2">
    <source>
        <dbReference type="Proteomes" id="UP000596742"/>
    </source>
</evidence>
<evidence type="ECO:0008006" key="3">
    <source>
        <dbReference type="Google" id="ProtNLM"/>
    </source>
</evidence>
<comment type="caution">
    <text evidence="1">The sequence shown here is derived from an EMBL/GenBank/DDBJ whole genome shotgun (WGS) entry which is preliminary data.</text>
</comment>
<dbReference type="EMBL" id="UYJE01005156">
    <property type="protein sequence ID" value="VDI34550.1"/>
    <property type="molecule type" value="Genomic_DNA"/>
</dbReference>
<reference evidence="1" key="1">
    <citation type="submission" date="2018-11" db="EMBL/GenBank/DDBJ databases">
        <authorList>
            <person name="Alioto T."/>
            <person name="Alioto T."/>
        </authorList>
    </citation>
    <scope>NUCLEOTIDE SEQUENCE</scope>
</reference>
<name>A0A8B6EH43_MYTGA</name>
<keyword evidence="2" id="KW-1185">Reference proteome</keyword>
<gene>
    <name evidence="1" type="ORF">MGAL_10B044848</name>
</gene>
<protein>
    <recommendedName>
        <fullName evidence="3">Cation-transporting P-type ATPase N-terminal domain-containing protein</fullName>
    </recommendedName>
</protein>
<organism evidence="1 2">
    <name type="scientific">Mytilus galloprovincialis</name>
    <name type="common">Mediterranean mussel</name>
    <dbReference type="NCBI Taxonomy" id="29158"/>
    <lineage>
        <taxon>Eukaryota</taxon>
        <taxon>Metazoa</taxon>
        <taxon>Spiralia</taxon>
        <taxon>Lophotrochozoa</taxon>
        <taxon>Mollusca</taxon>
        <taxon>Bivalvia</taxon>
        <taxon>Autobranchia</taxon>
        <taxon>Pteriomorphia</taxon>
        <taxon>Mytilida</taxon>
        <taxon>Mytiloidea</taxon>
        <taxon>Mytilidae</taxon>
        <taxon>Mytilinae</taxon>
        <taxon>Mytilus</taxon>
    </lineage>
</organism>
<evidence type="ECO:0000313" key="1">
    <source>
        <dbReference type="EMBL" id="VDI34550.1"/>
    </source>
</evidence>
<proteinExistence type="predicted"/>
<accession>A0A8B6EH43</accession>
<dbReference type="OrthoDB" id="10527163at2759"/>
<dbReference type="AlphaFoldDB" id="A0A8B6EH43"/>
<sequence length="58" mass="6534">MKPATDLCSACQSFTVSLSNTGNMTDEEKTILLQNYGENKCQESKENYTQLPDNQRNT</sequence>
<feature type="non-terminal residue" evidence="1">
    <location>
        <position position="1"/>
    </location>
</feature>
<dbReference type="Proteomes" id="UP000596742">
    <property type="component" value="Unassembled WGS sequence"/>
</dbReference>